<accession>A0A1M5PI68</accession>
<evidence type="ECO:0000313" key="3">
    <source>
        <dbReference type="Proteomes" id="UP000184032"/>
    </source>
</evidence>
<keyword evidence="3" id="KW-1185">Reference proteome</keyword>
<organism evidence="2 3">
    <name type="scientific">Anaerosphaera aminiphila DSM 21120</name>
    <dbReference type="NCBI Taxonomy" id="1120995"/>
    <lineage>
        <taxon>Bacteria</taxon>
        <taxon>Bacillati</taxon>
        <taxon>Bacillota</taxon>
        <taxon>Tissierellia</taxon>
        <taxon>Tissierellales</taxon>
        <taxon>Peptoniphilaceae</taxon>
        <taxon>Anaerosphaera</taxon>
    </lineage>
</organism>
<feature type="transmembrane region" description="Helical" evidence="1">
    <location>
        <begin position="58"/>
        <end position="75"/>
    </location>
</feature>
<dbReference type="InterPro" id="IPR014509">
    <property type="entry name" value="YjdF-like"/>
</dbReference>
<keyword evidence="1" id="KW-0472">Membrane</keyword>
<feature type="transmembrane region" description="Helical" evidence="1">
    <location>
        <begin position="20"/>
        <end position="38"/>
    </location>
</feature>
<evidence type="ECO:0000256" key="1">
    <source>
        <dbReference type="SAM" id="Phobius"/>
    </source>
</evidence>
<reference evidence="2 3" key="1">
    <citation type="submission" date="2016-11" db="EMBL/GenBank/DDBJ databases">
        <authorList>
            <person name="Jaros S."/>
            <person name="Januszkiewicz K."/>
            <person name="Wedrychowicz H."/>
        </authorList>
    </citation>
    <scope>NUCLEOTIDE SEQUENCE [LARGE SCALE GENOMIC DNA]</scope>
    <source>
        <strain evidence="2 3">DSM 21120</strain>
    </source>
</reference>
<dbReference type="Proteomes" id="UP000184032">
    <property type="component" value="Unassembled WGS sequence"/>
</dbReference>
<name>A0A1M5PI68_9FIRM</name>
<feature type="transmembrane region" description="Helical" evidence="1">
    <location>
        <begin position="87"/>
        <end position="105"/>
    </location>
</feature>
<feature type="transmembrane region" description="Helical" evidence="1">
    <location>
        <begin position="120"/>
        <end position="142"/>
    </location>
</feature>
<feature type="transmembrane region" description="Helical" evidence="1">
    <location>
        <begin position="154"/>
        <end position="174"/>
    </location>
</feature>
<proteinExistence type="predicted"/>
<gene>
    <name evidence="2" type="ORF">SAMN02745245_00328</name>
</gene>
<dbReference type="STRING" id="1120995.SAMN02745245_00328"/>
<keyword evidence="1" id="KW-0812">Transmembrane</keyword>
<dbReference type="AlphaFoldDB" id="A0A1M5PI68"/>
<dbReference type="RefSeq" id="WP_200779454.1">
    <property type="nucleotide sequence ID" value="NZ_FQXI01000001.1"/>
</dbReference>
<sequence>MKKKMPKRTAEEITDKRKTLIFKIVFTLLALSVVYAIINFIKAPSGVSNKEYELVKSDYVLMILQCLVGMVIIFLPSRVEKKYGIDIPDIMEIIYFIFLFCAIYLGEVRNFYYKVPYWDVILHVFSAIMLGALGFVIVDFFNNYNKLHLNLSPFFVSLFAFCFALTCGVVWEIYEYLADHILRTNMQKFMTASGEILCGHAALGDTMKDIIVDFIGALFIVVIGFIHLKKEEKKKEENKQA</sequence>
<evidence type="ECO:0000313" key="2">
    <source>
        <dbReference type="EMBL" id="SHH01189.1"/>
    </source>
</evidence>
<evidence type="ECO:0008006" key="4">
    <source>
        <dbReference type="Google" id="ProtNLM"/>
    </source>
</evidence>
<keyword evidence="1" id="KW-1133">Transmembrane helix</keyword>
<dbReference type="Pfam" id="PF09997">
    <property type="entry name" value="DUF2238"/>
    <property type="match status" value="1"/>
</dbReference>
<feature type="transmembrane region" description="Helical" evidence="1">
    <location>
        <begin position="210"/>
        <end position="228"/>
    </location>
</feature>
<protein>
    <recommendedName>
        <fullName evidence="4">Membrane-spanning protein</fullName>
    </recommendedName>
</protein>
<dbReference type="EMBL" id="FQXI01000001">
    <property type="protein sequence ID" value="SHH01189.1"/>
    <property type="molecule type" value="Genomic_DNA"/>
</dbReference>